<dbReference type="SUPFAM" id="SSF103025">
    <property type="entry name" value="Folate-binding domain"/>
    <property type="match status" value="1"/>
</dbReference>
<gene>
    <name evidence="1" type="ORF">E5163_16880</name>
</gene>
<accession>A0A4S2GRE1</accession>
<dbReference type="Proteomes" id="UP000308054">
    <property type="component" value="Unassembled WGS sequence"/>
</dbReference>
<keyword evidence="2" id="KW-1185">Reference proteome</keyword>
<protein>
    <recommendedName>
        <fullName evidence="3">GTP-binding protein TrmE N-terminal domain-containing protein</fullName>
    </recommendedName>
</protein>
<evidence type="ECO:0000313" key="2">
    <source>
        <dbReference type="Proteomes" id="UP000308054"/>
    </source>
</evidence>
<dbReference type="Gene3D" id="3.30.1360.120">
    <property type="entry name" value="Probable tRNA modification gtpase trme, domain 1"/>
    <property type="match status" value="1"/>
</dbReference>
<comment type="caution">
    <text evidence="1">The sequence shown here is derived from an EMBL/GenBank/DDBJ whole genome shotgun (WGS) entry which is preliminary data.</text>
</comment>
<feature type="non-terminal residue" evidence="1">
    <location>
        <position position="25"/>
    </location>
</feature>
<proteinExistence type="predicted"/>
<evidence type="ECO:0008006" key="3">
    <source>
        <dbReference type="Google" id="ProtNLM"/>
    </source>
</evidence>
<name>A0A4S2GRE1_9PROT</name>
<sequence>MTDTIFALASAPGRAGVAVLRVSGP</sequence>
<dbReference type="InterPro" id="IPR027266">
    <property type="entry name" value="TrmE/GcvT-like"/>
</dbReference>
<dbReference type="AlphaFoldDB" id="A0A4S2GRE1"/>
<reference evidence="1 2" key="1">
    <citation type="journal article" date="2017" name="Int. J. Syst. Evol. Microbiol.">
        <title>Marinicauda algicola sp. nov., isolated from a marine red alga Rhodosorus marinus.</title>
        <authorList>
            <person name="Jeong S.E."/>
            <person name="Jeon S.H."/>
            <person name="Chun B.H."/>
            <person name="Kim D.W."/>
            <person name="Jeon C.O."/>
        </authorList>
    </citation>
    <scope>NUCLEOTIDE SEQUENCE [LARGE SCALE GENOMIC DNA]</scope>
    <source>
        <strain evidence="1 2">JCM 31718</strain>
    </source>
</reference>
<organism evidence="1 2">
    <name type="scientific">Marinicauda algicola</name>
    <dbReference type="NCBI Taxonomy" id="2029849"/>
    <lineage>
        <taxon>Bacteria</taxon>
        <taxon>Pseudomonadati</taxon>
        <taxon>Pseudomonadota</taxon>
        <taxon>Alphaproteobacteria</taxon>
        <taxon>Maricaulales</taxon>
        <taxon>Maricaulaceae</taxon>
        <taxon>Marinicauda</taxon>
    </lineage>
</organism>
<evidence type="ECO:0000313" key="1">
    <source>
        <dbReference type="EMBL" id="TGY85268.1"/>
    </source>
</evidence>
<dbReference type="EMBL" id="SRXW01000092">
    <property type="protein sequence ID" value="TGY85268.1"/>
    <property type="molecule type" value="Genomic_DNA"/>
</dbReference>